<gene>
    <name evidence="2" type="ORF">BpHYR1_005042</name>
</gene>
<dbReference type="OrthoDB" id="10068564at2759"/>
<organism evidence="2 3">
    <name type="scientific">Brachionus plicatilis</name>
    <name type="common">Marine rotifer</name>
    <name type="synonym">Brachionus muelleri</name>
    <dbReference type="NCBI Taxonomy" id="10195"/>
    <lineage>
        <taxon>Eukaryota</taxon>
        <taxon>Metazoa</taxon>
        <taxon>Spiralia</taxon>
        <taxon>Gnathifera</taxon>
        <taxon>Rotifera</taxon>
        <taxon>Eurotatoria</taxon>
        <taxon>Monogononta</taxon>
        <taxon>Pseudotrocha</taxon>
        <taxon>Ploima</taxon>
        <taxon>Brachionidae</taxon>
        <taxon>Brachionus</taxon>
    </lineage>
</organism>
<reference evidence="2 3" key="1">
    <citation type="journal article" date="2018" name="Sci. Rep.">
        <title>Genomic signatures of local adaptation to the degree of environmental predictability in rotifers.</title>
        <authorList>
            <person name="Franch-Gras L."/>
            <person name="Hahn C."/>
            <person name="Garcia-Roger E.M."/>
            <person name="Carmona M.J."/>
            <person name="Serra M."/>
            <person name="Gomez A."/>
        </authorList>
    </citation>
    <scope>NUCLEOTIDE SEQUENCE [LARGE SCALE GENOMIC DNA]</scope>
    <source>
        <strain evidence="2">HYR1</strain>
    </source>
</reference>
<dbReference type="EMBL" id="REGN01003426">
    <property type="protein sequence ID" value="RNA22602.1"/>
    <property type="molecule type" value="Genomic_DNA"/>
</dbReference>
<evidence type="ECO:0000256" key="1">
    <source>
        <dbReference type="SAM" id="MobiDB-lite"/>
    </source>
</evidence>
<proteinExistence type="predicted"/>
<dbReference type="Proteomes" id="UP000276133">
    <property type="component" value="Unassembled WGS sequence"/>
</dbReference>
<feature type="compositionally biased region" description="Low complexity" evidence="1">
    <location>
        <begin position="94"/>
        <end position="104"/>
    </location>
</feature>
<feature type="compositionally biased region" description="Polar residues" evidence="1">
    <location>
        <begin position="74"/>
        <end position="83"/>
    </location>
</feature>
<sequence length="104" mass="11785">MLWPKQNKKSDPRWDPRPYTVTARKGTMVTASREGHVITRNASYFKPYHYLDDTDISSAKVQVSLAPLEDPPRDQTQTTQAEVQTIPVAPQPQPTYTQTQTSTP</sequence>
<protein>
    <submittedName>
        <fullName evidence="2">Retrovirus-related Pol poly from transposon</fullName>
    </submittedName>
</protein>
<name>A0A3M7RGC6_BRAPC</name>
<evidence type="ECO:0000313" key="3">
    <source>
        <dbReference type="Proteomes" id="UP000276133"/>
    </source>
</evidence>
<evidence type="ECO:0000313" key="2">
    <source>
        <dbReference type="EMBL" id="RNA22602.1"/>
    </source>
</evidence>
<keyword evidence="3" id="KW-1185">Reference proteome</keyword>
<comment type="caution">
    <text evidence="2">The sequence shown here is derived from an EMBL/GenBank/DDBJ whole genome shotgun (WGS) entry which is preliminary data.</text>
</comment>
<accession>A0A3M7RGC6</accession>
<dbReference type="AlphaFoldDB" id="A0A3M7RGC6"/>
<feature type="region of interest" description="Disordered" evidence="1">
    <location>
        <begin position="67"/>
        <end position="104"/>
    </location>
</feature>